<dbReference type="GeneID" id="33561290"/>
<dbReference type="PANTHER" id="PTHR15549">
    <property type="entry name" value="PAIRED IMMUNOGLOBULIN-LIKE TYPE 2 RECEPTOR"/>
    <property type="match status" value="1"/>
</dbReference>
<dbReference type="Proteomes" id="UP000193648">
    <property type="component" value="Unassembled WGS sequence"/>
</dbReference>
<evidence type="ECO:0000256" key="6">
    <source>
        <dbReference type="SAM" id="Phobius"/>
    </source>
</evidence>
<evidence type="ECO:0000256" key="2">
    <source>
        <dbReference type="ARBA" id="ARBA00022692"/>
    </source>
</evidence>
<proteinExistence type="predicted"/>
<feature type="region of interest" description="Disordered" evidence="5">
    <location>
        <begin position="156"/>
        <end position="235"/>
    </location>
</feature>
<evidence type="ECO:0000313" key="8">
    <source>
        <dbReference type="Proteomes" id="UP000193648"/>
    </source>
</evidence>
<comment type="subcellular location">
    <subcellularLocation>
        <location evidence="1">Membrane</location>
        <topology evidence="1">Single-pass membrane protein</topology>
    </subcellularLocation>
</comment>
<evidence type="ECO:0000256" key="1">
    <source>
        <dbReference type="ARBA" id="ARBA00004167"/>
    </source>
</evidence>
<feature type="compositionally biased region" description="Basic and acidic residues" evidence="5">
    <location>
        <begin position="159"/>
        <end position="171"/>
    </location>
</feature>
<keyword evidence="3 6" id="KW-1133">Transmembrane helix</keyword>
<sequence length="235" mass="25311">MAIDANGTKIAVFGGIPGWAEPPTPELYVLDLNSKEWRKAPNATSPRSFPACALVGDQFIIWGGQNTKNPSGDGSMLLFDLSKFEWVTTYTPPSYLLPTKPTTTASPGASVTSEAPAPTKNESSSINIGAIIGGVIGALAAIATVAGVFIYRRRRQKNQKSEIPEAKDVKQGHAPPEYYGKQEHGLMEGVSEDYGKTPVYSPQLIDNTSRHPQQMPLLGRNPHGELALEHEDIGQ</sequence>
<evidence type="ECO:0008006" key="9">
    <source>
        <dbReference type="Google" id="ProtNLM"/>
    </source>
</evidence>
<name>A0A1Y2H3H9_9FUNG</name>
<comment type="caution">
    <text evidence="7">The sequence shown here is derived from an EMBL/GenBank/DDBJ whole genome shotgun (WGS) entry which is preliminary data.</text>
</comment>
<feature type="compositionally biased region" description="Basic and acidic residues" evidence="5">
    <location>
        <begin position="222"/>
        <end position="235"/>
    </location>
</feature>
<dbReference type="Gene3D" id="2.120.10.80">
    <property type="entry name" value="Kelch-type beta propeller"/>
    <property type="match status" value="1"/>
</dbReference>
<gene>
    <name evidence="7" type="ORF">BCR41DRAFT_11941</name>
</gene>
<evidence type="ECO:0000313" key="7">
    <source>
        <dbReference type="EMBL" id="ORZ29120.1"/>
    </source>
</evidence>
<feature type="region of interest" description="Disordered" evidence="5">
    <location>
        <begin position="98"/>
        <end position="122"/>
    </location>
</feature>
<dbReference type="AlphaFoldDB" id="A0A1Y2H3H9"/>
<reference evidence="7 8" key="1">
    <citation type="submission" date="2016-07" db="EMBL/GenBank/DDBJ databases">
        <title>Pervasive Adenine N6-methylation of Active Genes in Fungi.</title>
        <authorList>
            <consortium name="DOE Joint Genome Institute"/>
            <person name="Mondo S.J."/>
            <person name="Dannebaum R.O."/>
            <person name="Kuo R.C."/>
            <person name="Labutti K."/>
            <person name="Haridas S."/>
            <person name="Kuo A."/>
            <person name="Salamov A."/>
            <person name="Ahrendt S.R."/>
            <person name="Lipzen A."/>
            <person name="Sullivan W."/>
            <person name="Andreopoulos W.B."/>
            <person name="Clum A."/>
            <person name="Lindquist E."/>
            <person name="Daum C."/>
            <person name="Ramamoorthy G.K."/>
            <person name="Gryganskyi A."/>
            <person name="Culley D."/>
            <person name="Magnuson J.K."/>
            <person name="James T.Y."/>
            <person name="O'Malley M.A."/>
            <person name="Stajich J.E."/>
            <person name="Spatafora J.W."/>
            <person name="Visel A."/>
            <person name="Grigoriev I.V."/>
        </authorList>
    </citation>
    <scope>NUCLEOTIDE SEQUENCE [LARGE SCALE GENOMIC DNA]</scope>
    <source>
        <strain evidence="7 8">NRRL 3116</strain>
    </source>
</reference>
<evidence type="ECO:0000256" key="4">
    <source>
        <dbReference type="ARBA" id="ARBA00023136"/>
    </source>
</evidence>
<organism evidence="7 8">
    <name type="scientific">Lobosporangium transversale</name>
    <dbReference type="NCBI Taxonomy" id="64571"/>
    <lineage>
        <taxon>Eukaryota</taxon>
        <taxon>Fungi</taxon>
        <taxon>Fungi incertae sedis</taxon>
        <taxon>Mucoromycota</taxon>
        <taxon>Mortierellomycotina</taxon>
        <taxon>Mortierellomycetes</taxon>
        <taxon>Mortierellales</taxon>
        <taxon>Mortierellaceae</taxon>
        <taxon>Lobosporangium</taxon>
    </lineage>
</organism>
<evidence type="ECO:0000256" key="3">
    <source>
        <dbReference type="ARBA" id="ARBA00022989"/>
    </source>
</evidence>
<dbReference type="RefSeq" id="XP_021886793.1">
    <property type="nucleotide sequence ID" value="XM_022019445.1"/>
</dbReference>
<dbReference type="InterPro" id="IPR015915">
    <property type="entry name" value="Kelch-typ_b-propeller"/>
</dbReference>
<dbReference type="InterPro" id="IPR051694">
    <property type="entry name" value="Immunoregulatory_rcpt-like"/>
</dbReference>
<dbReference type="PANTHER" id="PTHR15549:SF26">
    <property type="entry name" value="AXIAL BUDDING PATTERN PROTEIN 2-RELATED"/>
    <property type="match status" value="1"/>
</dbReference>
<keyword evidence="2 6" id="KW-0812">Transmembrane</keyword>
<keyword evidence="8" id="KW-1185">Reference proteome</keyword>
<keyword evidence="4 6" id="KW-0472">Membrane</keyword>
<dbReference type="SUPFAM" id="SSF117281">
    <property type="entry name" value="Kelch motif"/>
    <property type="match status" value="1"/>
</dbReference>
<dbReference type="InParanoid" id="A0A1Y2H3H9"/>
<protein>
    <recommendedName>
        <fullName evidence="9">Galactose oxidase</fullName>
    </recommendedName>
</protein>
<dbReference type="GO" id="GO:0016020">
    <property type="term" value="C:membrane"/>
    <property type="evidence" value="ECO:0007669"/>
    <property type="project" value="UniProtKB-SubCell"/>
</dbReference>
<feature type="transmembrane region" description="Helical" evidence="6">
    <location>
        <begin position="128"/>
        <end position="151"/>
    </location>
</feature>
<evidence type="ECO:0000256" key="5">
    <source>
        <dbReference type="SAM" id="MobiDB-lite"/>
    </source>
</evidence>
<dbReference type="OrthoDB" id="432528at2759"/>
<dbReference type="GO" id="GO:0071944">
    <property type="term" value="C:cell periphery"/>
    <property type="evidence" value="ECO:0007669"/>
    <property type="project" value="UniProtKB-ARBA"/>
</dbReference>
<accession>A0A1Y2H3H9</accession>
<dbReference type="EMBL" id="MCFF01000001">
    <property type="protein sequence ID" value="ORZ29120.1"/>
    <property type="molecule type" value="Genomic_DNA"/>
</dbReference>